<organism evidence="2 3">
    <name type="scientific">Enteractinococcus helveticum</name>
    <dbReference type="NCBI Taxonomy" id="1837282"/>
    <lineage>
        <taxon>Bacteria</taxon>
        <taxon>Bacillati</taxon>
        <taxon>Actinomycetota</taxon>
        <taxon>Actinomycetes</taxon>
        <taxon>Micrococcales</taxon>
        <taxon>Micrococcaceae</taxon>
    </lineage>
</organism>
<feature type="region of interest" description="Disordered" evidence="1">
    <location>
        <begin position="72"/>
        <end position="92"/>
    </location>
</feature>
<evidence type="ECO:0000256" key="1">
    <source>
        <dbReference type="SAM" id="MobiDB-lite"/>
    </source>
</evidence>
<dbReference type="AlphaFoldDB" id="A0A1B7M397"/>
<proteinExistence type="predicted"/>
<comment type="caution">
    <text evidence="2">The sequence shown here is derived from an EMBL/GenBank/DDBJ whole genome shotgun (WGS) entry which is preliminary data.</text>
</comment>
<reference evidence="2 3" key="1">
    <citation type="submission" date="2016-04" db="EMBL/GenBank/DDBJ databases">
        <title>First whole genome shotgun sequence of the bacterium Enteractinococcus sp. strain UASWS1574.</title>
        <authorList>
            <person name="Crovadore J."/>
            <person name="Chablais R."/>
            <person name="Lefort F."/>
        </authorList>
    </citation>
    <scope>NUCLEOTIDE SEQUENCE [LARGE SCALE GENOMIC DNA]</scope>
    <source>
        <strain evidence="2 3">UASWS1574</strain>
    </source>
</reference>
<dbReference type="Proteomes" id="UP000078292">
    <property type="component" value="Unassembled WGS sequence"/>
</dbReference>
<evidence type="ECO:0000313" key="2">
    <source>
        <dbReference type="EMBL" id="OAV63050.1"/>
    </source>
</evidence>
<name>A0A1B7M397_9MICC</name>
<keyword evidence="3" id="KW-1185">Reference proteome</keyword>
<gene>
    <name evidence="2" type="ORF">A6F49_03120</name>
</gene>
<evidence type="ECO:0000313" key="3">
    <source>
        <dbReference type="Proteomes" id="UP000078292"/>
    </source>
</evidence>
<protein>
    <submittedName>
        <fullName evidence="2">Uncharacterized protein</fullName>
    </submittedName>
</protein>
<accession>A0A1B7M397</accession>
<dbReference type="EMBL" id="LXEY01000004">
    <property type="protein sequence ID" value="OAV63050.1"/>
    <property type="molecule type" value="Genomic_DNA"/>
</dbReference>
<sequence>MCRALAWVGERTAEDLALLWVIEGIGSYGGQLAHAVESTGYAVVEAAHMPKRNSSGLGKNDAIETHRMPLPCCRSPLTSSTDPETTAVFKRL</sequence>